<keyword evidence="4 6" id="KW-0067">ATP-binding</keyword>
<dbReference type="PANTHER" id="PTHR43776:SF7">
    <property type="entry name" value="D,D-DIPEPTIDE TRANSPORT ATP-BINDING PROTEIN DDPF-RELATED"/>
    <property type="match status" value="1"/>
</dbReference>
<evidence type="ECO:0000259" key="5">
    <source>
        <dbReference type="PROSITE" id="PS50893"/>
    </source>
</evidence>
<name>A0A2I1NCH2_9BACT</name>
<dbReference type="SMART" id="SM00382">
    <property type="entry name" value="AAA"/>
    <property type="match status" value="1"/>
</dbReference>
<dbReference type="InterPro" id="IPR027417">
    <property type="entry name" value="P-loop_NTPase"/>
</dbReference>
<dbReference type="GO" id="GO:0005524">
    <property type="term" value="F:ATP binding"/>
    <property type="evidence" value="ECO:0007669"/>
    <property type="project" value="UniProtKB-KW"/>
</dbReference>
<comment type="similarity">
    <text evidence="1">Belongs to the ABC transporter superfamily.</text>
</comment>
<dbReference type="InterPro" id="IPR003439">
    <property type="entry name" value="ABC_transporter-like_ATP-bd"/>
</dbReference>
<keyword evidence="2" id="KW-0813">Transport</keyword>
<evidence type="ECO:0000256" key="3">
    <source>
        <dbReference type="ARBA" id="ARBA00022741"/>
    </source>
</evidence>
<accession>A0A2I1NCH2</accession>
<dbReference type="PROSITE" id="PS00211">
    <property type="entry name" value="ABC_TRANSPORTER_1"/>
    <property type="match status" value="1"/>
</dbReference>
<dbReference type="RefSeq" id="WP_101636528.1">
    <property type="nucleotide sequence ID" value="NZ_PKHU01000001.1"/>
</dbReference>
<gene>
    <name evidence="6" type="ORF">CYJ41_00990</name>
</gene>
<dbReference type="InterPro" id="IPR003593">
    <property type="entry name" value="AAA+_ATPase"/>
</dbReference>
<dbReference type="GO" id="GO:0055085">
    <property type="term" value="P:transmembrane transport"/>
    <property type="evidence" value="ECO:0007669"/>
    <property type="project" value="UniProtKB-ARBA"/>
</dbReference>
<dbReference type="Proteomes" id="UP000234639">
    <property type="component" value="Unassembled WGS sequence"/>
</dbReference>
<evidence type="ECO:0000313" key="7">
    <source>
        <dbReference type="Proteomes" id="UP000234639"/>
    </source>
</evidence>
<organism evidence="6 7">
    <name type="scientific">Campylobacter ureolyticus</name>
    <dbReference type="NCBI Taxonomy" id="827"/>
    <lineage>
        <taxon>Bacteria</taxon>
        <taxon>Pseudomonadati</taxon>
        <taxon>Campylobacterota</taxon>
        <taxon>Epsilonproteobacteria</taxon>
        <taxon>Campylobacterales</taxon>
        <taxon>Campylobacteraceae</taxon>
        <taxon>Campylobacter</taxon>
    </lineage>
</organism>
<reference evidence="6 7" key="1">
    <citation type="submission" date="2017-12" db="EMBL/GenBank/DDBJ databases">
        <title>Phylogenetic diversity of female urinary microbiome.</title>
        <authorList>
            <person name="Thomas-White K."/>
            <person name="Wolfe A.J."/>
        </authorList>
    </citation>
    <scope>NUCLEOTIDE SEQUENCE [LARGE SCALE GENOMIC DNA]</scope>
    <source>
        <strain evidence="6 7">UMB0112</strain>
    </source>
</reference>
<dbReference type="Pfam" id="PF00005">
    <property type="entry name" value="ABC_tran"/>
    <property type="match status" value="1"/>
</dbReference>
<dbReference type="SUPFAM" id="SSF52540">
    <property type="entry name" value="P-loop containing nucleoside triphosphate hydrolases"/>
    <property type="match status" value="1"/>
</dbReference>
<dbReference type="InterPro" id="IPR050319">
    <property type="entry name" value="ABC_transp_ATP-bind"/>
</dbReference>
<evidence type="ECO:0000256" key="2">
    <source>
        <dbReference type="ARBA" id="ARBA00022448"/>
    </source>
</evidence>
<protein>
    <submittedName>
        <fullName evidence="6">ABC transporter ATP-binding protein</fullName>
    </submittedName>
</protein>
<sequence length="234" mass="26352">MLEVKNVDKFYDFKEHINKKTEKIQVLYNINFNLENGDNLAILGVSGSGKSTLANLLSAVEKPTNGEILLNGENRNLNKKISLIMQTQKLCLNPTLRIKTSINLLKKYLHLKFTGSDVKNLFETLNLNQEILQKFPHEISGGEASRIGILKALLIKPDILICDEITAGLDEENKNSVLNVLKKLKQSIIFITHDLEAAKEISKNVLVLEKGKVIFFGKFSDLKNSEILDKFSQD</sequence>
<dbReference type="AlphaFoldDB" id="A0A2I1NCH2"/>
<dbReference type="InterPro" id="IPR017871">
    <property type="entry name" value="ABC_transporter-like_CS"/>
</dbReference>
<dbReference type="PANTHER" id="PTHR43776">
    <property type="entry name" value="TRANSPORT ATP-BINDING PROTEIN"/>
    <property type="match status" value="1"/>
</dbReference>
<keyword evidence="3" id="KW-0547">Nucleotide-binding</keyword>
<feature type="domain" description="ABC transporter" evidence="5">
    <location>
        <begin position="2"/>
        <end position="232"/>
    </location>
</feature>
<evidence type="ECO:0000313" key="6">
    <source>
        <dbReference type="EMBL" id="PKZ30046.1"/>
    </source>
</evidence>
<evidence type="ECO:0000256" key="1">
    <source>
        <dbReference type="ARBA" id="ARBA00005417"/>
    </source>
</evidence>
<proteinExistence type="inferred from homology"/>
<dbReference type="PROSITE" id="PS50893">
    <property type="entry name" value="ABC_TRANSPORTER_2"/>
    <property type="match status" value="1"/>
</dbReference>
<dbReference type="EMBL" id="PKHU01000001">
    <property type="protein sequence ID" value="PKZ30046.1"/>
    <property type="molecule type" value="Genomic_DNA"/>
</dbReference>
<evidence type="ECO:0000256" key="4">
    <source>
        <dbReference type="ARBA" id="ARBA00022840"/>
    </source>
</evidence>
<comment type="caution">
    <text evidence="6">The sequence shown here is derived from an EMBL/GenBank/DDBJ whole genome shotgun (WGS) entry which is preliminary data.</text>
</comment>
<dbReference type="GO" id="GO:0016887">
    <property type="term" value="F:ATP hydrolysis activity"/>
    <property type="evidence" value="ECO:0007669"/>
    <property type="project" value="InterPro"/>
</dbReference>
<dbReference type="Gene3D" id="3.40.50.300">
    <property type="entry name" value="P-loop containing nucleotide triphosphate hydrolases"/>
    <property type="match status" value="1"/>
</dbReference>